<name>U4TXD8_DENPD</name>
<gene>
    <name evidence="1" type="ORF">D910_02090</name>
</gene>
<dbReference type="Proteomes" id="UP000030742">
    <property type="component" value="Unassembled WGS sequence"/>
</dbReference>
<accession>U4TXD8</accession>
<evidence type="ECO:0000313" key="1">
    <source>
        <dbReference type="EMBL" id="ERL84663.1"/>
    </source>
</evidence>
<dbReference type="EMBL" id="KB631612">
    <property type="protein sequence ID" value="ERL84663.1"/>
    <property type="molecule type" value="Genomic_DNA"/>
</dbReference>
<dbReference type="AlphaFoldDB" id="U4TXD8"/>
<protein>
    <submittedName>
        <fullName evidence="1">Uncharacterized protein</fullName>
    </submittedName>
</protein>
<sequence length="144" mass="16780">MIKNWLEERKLDSTKKMMHDLDTQTEKGKAKEIGTQTGDIDLVSQLEPQCDYHTWKERANKKWDIGLYTNTEVKEGNPIETKDNTTKVLLIFSDKTKSQSQTLIEKLYIEKYPDLKDIQDDFGVLEQQSTIKMKSPGKTIRKKL</sequence>
<evidence type="ECO:0000313" key="2">
    <source>
        <dbReference type="Proteomes" id="UP000030742"/>
    </source>
</evidence>
<reference evidence="1 2" key="1">
    <citation type="journal article" date="2013" name="Genome Biol.">
        <title>Draft genome of the mountain pine beetle, Dendroctonus ponderosae Hopkins, a major forest pest.</title>
        <authorList>
            <person name="Keeling C.I."/>
            <person name="Yuen M.M."/>
            <person name="Liao N.Y."/>
            <person name="Docking T.R."/>
            <person name="Chan S.K."/>
            <person name="Taylor G.A."/>
            <person name="Palmquist D.L."/>
            <person name="Jackman S.D."/>
            <person name="Nguyen A."/>
            <person name="Li M."/>
            <person name="Henderson H."/>
            <person name="Janes J.K."/>
            <person name="Zhao Y."/>
            <person name="Pandoh P."/>
            <person name="Moore R."/>
            <person name="Sperling F.A."/>
            <person name="Huber D.P."/>
            <person name="Birol I."/>
            <person name="Jones S.J."/>
            <person name="Bohlmann J."/>
        </authorList>
    </citation>
    <scope>NUCLEOTIDE SEQUENCE</scope>
</reference>
<dbReference type="OrthoDB" id="6777962at2759"/>
<organism evidence="1 2">
    <name type="scientific">Dendroctonus ponderosae</name>
    <name type="common">Mountain pine beetle</name>
    <dbReference type="NCBI Taxonomy" id="77166"/>
    <lineage>
        <taxon>Eukaryota</taxon>
        <taxon>Metazoa</taxon>
        <taxon>Ecdysozoa</taxon>
        <taxon>Arthropoda</taxon>
        <taxon>Hexapoda</taxon>
        <taxon>Insecta</taxon>
        <taxon>Pterygota</taxon>
        <taxon>Neoptera</taxon>
        <taxon>Endopterygota</taxon>
        <taxon>Coleoptera</taxon>
        <taxon>Polyphaga</taxon>
        <taxon>Cucujiformia</taxon>
        <taxon>Curculionidae</taxon>
        <taxon>Scolytinae</taxon>
        <taxon>Dendroctonus</taxon>
    </lineage>
</organism>
<proteinExistence type="predicted"/>